<dbReference type="RefSeq" id="WP_342847764.1">
    <property type="nucleotide sequence ID" value="NZ_JBBMQO010000003.1"/>
</dbReference>
<dbReference type="InterPro" id="IPR011010">
    <property type="entry name" value="DNA_brk_join_enz"/>
</dbReference>
<dbReference type="InterPro" id="IPR013762">
    <property type="entry name" value="Integrase-like_cat_sf"/>
</dbReference>
<evidence type="ECO:0000256" key="2">
    <source>
        <dbReference type="ARBA" id="ARBA00023172"/>
    </source>
</evidence>
<gene>
    <name evidence="4" type="ORF">WNY59_06445</name>
</gene>
<evidence type="ECO:0000313" key="4">
    <source>
        <dbReference type="EMBL" id="MEM5501225.1"/>
    </source>
</evidence>
<keyword evidence="2" id="KW-0233">DNA recombination</keyword>
<evidence type="ECO:0000256" key="1">
    <source>
        <dbReference type="ARBA" id="ARBA00022908"/>
    </source>
</evidence>
<dbReference type="InterPro" id="IPR050090">
    <property type="entry name" value="Tyrosine_recombinase_XerCD"/>
</dbReference>
<dbReference type="Gene3D" id="1.10.443.10">
    <property type="entry name" value="Intergrase catalytic core"/>
    <property type="match status" value="1"/>
</dbReference>
<evidence type="ECO:0000259" key="3">
    <source>
        <dbReference type="PROSITE" id="PS51898"/>
    </source>
</evidence>
<dbReference type="CDD" id="cd00796">
    <property type="entry name" value="INT_Rci_Hp1_C"/>
    <property type="match status" value="1"/>
</dbReference>
<accession>A0ABU9T514</accession>
<dbReference type="PANTHER" id="PTHR30349:SF64">
    <property type="entry name" value="PROPHAGE INTEGRASE INTD-RELATED"/>
    <property type="match status" value="1"/>
</dbReference>
<evidence type="ECO:0000313" key="5">
    <source>
        <dbReference type="Proteomes" id="UP001477870"/>
    </source>
</evidence>
<dbReference type="SUPFAM" id="SSF56349">
    <property type="entry name" value="DNA breaking-rejoining enzymes"/>
    <property type="match status" value="1"/>
</dbReference>
<dbReference type="EMBL" id="JBBMQO010000003">
    <property type="protein sequence ID" value="MEM5501225.1"/>
    <property type="molecule type" value="Genomic_DNA"/>
</dbReference>
<feature type="domain" description="Tyr recombinase" evidence="3">
    <location>
        <begin position="173"/>
        <end position="352"/>
    </location>
</feature>
<comment type="caution">
    <text evidence="4">The sequence shown here is derived from an EMBL/GenBank/DDBJ whole genome shotgun (WGS) entry which is preliminary data.</text>
</comment>
<dbReference type="PROSITE" id="PS51898">
    <property type="entry name" value="TYR_RECOMBINASE"/>
    <property type="match status" value="1"/>
</dbReference>
<proteinExistence type="predicted"/>
<dbReference type="PANTHER" id="PTHR30349">
    <property type="entry name" value="PHAGE INTEGRASE-RELATED"/>
    <property type="match status" value="1"/>
</dbReference>
<reference evidence="4 5" key="1">
    <citation type="submission" date="2024-03" db="EMBL/GenBank/DDBJ databases">
        <title>Community enrichment and isolation of bacterial strains for fucoidan degradation.</title>
        <authorList>
            <person name="Sichert A."/>
        </authorList>
    </citation>
    <scope>NUCLEOTIDE SEQUENCE [LARGE SCALE GENOMIC DNA]</scope>
    <source>
        <strain evidence="4 5">AS62</strain>
    </source>
</reference>
<keyword evidence="1" id="KW-0229">DNA integration</keyword>
<dbReference type="Pfam" id="PF00589">
    <property type="entry name" value="Phage_integrase"/>
    <property type="match status" value="1"/>
</dbReference>
<dbReference type="Proteomes" id="UP001477870">
    <property type="component" value="Unassembled WGS sequence"/>
</dbReference>
<name>A0ABU9T514_9HYPH</name>
<sequence>MGTIRERKRGDGSTAYMAQIIKKAEGRIIARKAATLNTRKAAEQWIKKTEKLLEDPSSFIEKKRNRATVGDAIRAVAELRKRPLGRTQTQLKRSILDMQIASRPTTVLDSVDIVNFARDLSKTRGPATVASYVSFVTEALRTAKALGFTIDIREIESARHALAKLGLTGASLNRDRRPTLEELDMLMEHFAEQSAHDPYIIPMHRVTAFAIFSTRRQAEITELRWTDLDEGDVNRPTRWTIHQMKDPKNKATNTVHVVVPPRALAIAKAMPASETGPFPYKPNSVSSRFTDTCKLLGIEGLTFHDLRHEAISHLFELRQGIPEVATVSGHKSWQTLQRYAHINNFHDKYADWKWLDVVTKAHRA</sequence>
<organism evidence="4 5">
    <name type="scientific">Ahrensia kielensis</name>
    <dbReference type="NCBI Taxonomy" id="76980"/>
    <lineage>
        <taxon>Bacteria</taxon>
        <taxon>Pseudomonadati</taxon>
        <taxon>Pseudomonadota</taxon>
        <taxon>Alphaproteobacteria</taxon>
        <taxon>Hyphomicrobiales</taxon>
        <taxon>Ahrensiaceae</taxon>
        <taxon>Ahrensia</taxon>
    </lineage>
</organism>
<keyword evidence="5" id="KW-1185">Reference proteome</keyword>
<protein>
    <submittedName>
        <fullName evidence="4">Site-specific integrase</fullName>
    </submittedName>
</protein>
<dbReference type="InterPro" id="IPR002104">
    <property type="entry name" value="Integrase_catalytic"/>
</dbReference>